<accession>A0AA45W341</accession>
<proteinExistence type="predicted"/>
<gene>
    <name evidence="1" type="ORF">SAMN05421772_103293</name>
</gene>
<evidence type="ECO:0000313" key="2">
    <source>
        <dbReference type="Proteomes" id="UP000186216"/>
    </source>
</evidence>
<reference evidence="1 2" key="1">
    <citation type="submission" date="2017-01" db="EMBL/GenBank/DDBJ databases">
        <authorList>
            <person name="Varghese N."/>
            <person name="Submissions S."/>
        </authorList>
    </citation>
    <scope>NUCLEOTIDE SEQUENCE [LARGE SCALE GENOMIC DNA]</scope>
    <source>
        <strain evidence="1 2">DSM 18447</strain>
    </source>
</reference>
<comment type="caution">
    <text evidence="1">The sequence shown here is derived from an EMBL/GenBank/DDBJ whole genome shotgun (WGS) entry which is preliminary data.</text>
</comment>
<protein>
    <submittedName>
        <fullName evidence="1">Uncharacterized protein</fullName>
    </submittedName>
</protein>
<dbReference type="AlphaFoldDB" id="A0AA45W341"/>
<sequence length="68" mass="8218">MSYYANHRLRRPIYVQIVRRSREIMLRTQHSGHAVTEWLHEKVVYFLRKTHTRRVSADGVKCLEPRPS</sequence>
<dbReference type="EMBL" id="FTOU01000003">
    <property type="protein sequence ID" value="SIS72544.1"/>
    <property type="molecule type" value="Genomic_DNA"/>
</dbReference>
<dbReference type="Proteomes" id="UP000186216">
    <property type="component" value="Unassembled WGS sequence"/>
</dbReference>
<evidence type="ECO:0000313" key="1">
    <source>
        <dbReference type="EMBL" id="SIS72544.1"/>
    </source>
</evidence>
<name>A0AA45W341_9RHOB</name>
<organism evidence="1 2">
    <name type="scientific">Paracoccus saliphilus</name>
    <dbReference type="NCBI Taxonomy" id="405559"/>
    <lineage>
        <taxon>Bacteria</taxon>
        <taxon>Pseudomonadati</taxon>
        <taxon>Pseudomonadota</taxon>
        <taxon>Alphaproteobacteria</taxon>
        <taxon>Rhodobacterales</taxon>
        <taxon>Paracoccaceae</taxon>
        <taxon>Paracoccus</taxon>
    </lineage>
</organism>